<evidence type="ECO:0000313" key="2">
    <source>
        <dbReference type="Proteomes" id="UP001054837"/>
    </source>
</evidence>
<dbReference type="AlphaFoldDB" id="A0AAV4PPU8"/>
<sequence>MLSVIIEVCCQQSEKFLWEARHLFRRRQQQNGDEKTNVVGATFQLGLISVPTNPKVRVRYRAVICPSPWLVTAVFYQGREGSKREDIKDPISTNHTCPPLKLVTSLRFLQYQGLPKCLLRLQSSQRAYSFFWS</sequence>
<keyword evidence="2" id="KW-1185">Reference proteome</keyword>
<reference evidence="1 2" key="1">
    <citation type="submission" date="2021-06" db="EMBL/GenBank/DDBJ databases">
        <title>Caerostris darwini draft genome.</title>
        <authorList>
            <person name="Kono N."/>
            <person name="Arakawa K."/>
        </authorList>
    </citation>
    <scope>NUCLEOTIDE SEQUENCE [LARGE SCALE GENOMIC DNA]</scope>
</reference>
<dbReference type="EMBL" id="BPLQ01003322">
    <property type="protein sequence ID" value="GIX99647.1"/>
    <property type="molecule type" value="Genomic_DNA"/>
</dbReference>
<evidence type="ECO:0000313" key="1">
    <source>
        <dbReference type="EMBL" id="GIX99647.1"/>
    </source>
</evidence>
<dbReference type="Proteomes" id="UP001054837">
    <property type="component" value="Unassembled WGS sequence"/>
</dbReference>
<protein>
    <submittedName>
        <fullName evidence="1">Uncharacterized protein</fullName>
    </submittedName>
</protein>
<accession>A0AAV4PPU8</accession>
<proteinExistence type="predicted"/>
<name>A0AAV4PPU8_9ARAC</name>
<gene>
    <name evidence="1" type="ORF">CDAR_487641</name>
</gene>
<comment type="caution">
    <text evidence="1">The sequence shown here is derived from an EMBL/GenBank/DDBJ whole genome shotgun (WGS) entry which is preliminary data.</text>
</comment>
<organism evidence="1 2">
    <name type="scientific">Caerostris darwini</name>
    <dbReference type="NCBI Taxonomy" id="1538125"/>
    <lineage>
        <taxon>Eukaryota</taxon>
        <taxon>Metazoa</taxon>
        <taxon>Ecdysozoa</taxon>
        <taxon>Arthropoda</taxon>
        <taxon>Chelicerata</taxon>
        <taxon>Arachnida</taxon>
        <taxon>Araneae</taxon>
        <taxon>Araneomorphae</taxon>
        <taxon>Entelegynae</taxon>
        <taxon>Araneoidea</taxon>
        <taxon>Araneidae</taxon>
        <taxon>Caerostris</taxon>
    </lineage>
</organism>